<evidence type="ECO:0000313" key="3">
    <source>
        <dbReference type="Proteomes" id="UP000054196"/>
    </source>
</evidence>
<dbReference type="HOGENOM" id="CLU_021989_0_0_1"/>
<dbReference type="InterPro" id="IPR000408">
    <property type="entry name" value="Reg_chr_condens"/>
</dbReference>
<dbReference type="RefSeq" id="XP_007389125.1">
    <property type="nucleotide sequence ID" value="XM_007389063.1"/>
</dbReference>
<evidence type="ECO:0000313" key="2">
    <source>
        <dbReference type="EMBL" id="EIN03638.1"/>
    </source>
</evidence>
<dbReference type="AlphaFoldDB" id="R7S069"/>
<feature type="non-terminal residue" evidence="2">
    <location>
        <position position="1"/>
    </location>
</feature>
<dbReference type="PANTHER" id="PTHR47563:SF1">
    <property type="entry name" value="PROTEIN FMP25, MITOCHONDRIAL"/>
    <property type="match status" value="1"/>
</dbReference>
<gene>
    <name evidence="2" type="ORF">PUNSTDRAFT_77859</name>
</gene>
<keyword evidence="3" id="KW-1185">Reference proteome</keyword>
<dbReference type="OMA" id="YDQPHEI"/>
<protein>
    <submittedName>
        <fullName evidence="2">RCC1/BLIP-II</fullName>
    </submittedName>
</protein>
<dbReference type="PANTHER" id="PTHR47563">
    <property type="entry name" value="PROTEIN FMP25, MITOCHONDRIAL"/>
    <property type="match status" value="1"/>
</dbReference>
<feature type="repeat" description="RCC1" evidence="1">
    <location>
        <begin position="295"/>
        <end position="356"/>
    </location>
</feature>
<dbReference type="OrthoDB" id="10256179at2759"/>
<dbReference type="Proteomes" id="UP000054196">
    <property type="component" value="Unassembled WGS sequence"/>
</dbReference>
<proteinExistence type="predicted"/>
<dbReference type="KEGG" id="psq:PUNSTDRAFT_77859"/>
<sequence length="536" mass="57044">SARTPVPAGWLNDVALRDLALGVGHAVCVDARGDVYQWGSTFSSDASEPKATLKGKNITSIQLTPNRVYALSSSGAIYVLSSSAAKQSLPAGVPTPASTPWWSTGWIWGEEQAGSGLVDFIELKPDTSLDRKEKYVPLHILGERHLFTSISAGTDHLLALTSSGRTFAHPASMKANSNGQLGLSSIDVPVSVTNLTPDSTLTDEEKAKKKAIKEHLKVELPKAGVDLRAVNSPYNRAPYAPDYDDKDKGKKKELVIDDSDIRFCDKLYEIPALRGVPVAQVVAGGRHSFIRTDGGRVLGWGANEYGQIGLGGTVLVQSITRPTEVIPIPATLRKNSTSKVLDVNAGADLSMFTVERRDGTGMTLVDVTACGNGQYGGLGSGLFSNAQSTPIRVKNISGLLEYDEATKSLEPIAPHAISIAPTGAHVFCSLETHERSGPRAGAQQVGGRDLLSWGLNYDGQLGNGKKNTVPVPTQMHLPASKGLIAGPEAQGARFMLRKRKADVVRDMSGKVWKKGVDVEQVAVAGDGCGVVYWKLC</sequence>
<dbReference type="PROSITE" id="PS50012">
    <property type="entry name" value="RCC1_3"/>
    <property type="match status" value="1"/>
</dbReference>
<dbReference type="eggNOG" id="KOG0941">
    <property type="taxonomic scope" value="Eukaryota"/>
</dbReference>
<dbReference type="Pfam" id="PF00415">
    <property type="entry name" value="RCC1"/>
    <property type="match status" value="1"/>
</dbReference>
<dbReference type="Gene3D" id="2.130.10.30">
    <property type="entry name" value="Regulator of chromosome condensation 1/beta-lactamase-inhibitor protein II"/>
    <property type="match status" value="2"/>
</dbReference>
<dbReference type="InterPro" id="IPR009091">
    <property type="entry name" value="RCC1/BLIP-II"/>
</dbReference>
<organism evidence="2 3">
    <name type="scientific">Punctularia strigosozonata (strain HHB-11173)</name>
    <name type="common">White-rot fungus</name>
    <dbReference type="NCBI Taxonomy" id="741275"/>
    <lineage>
        <taxon>Eukaryota</taxon>
        <taxon>Fungi</taxon>
        <taxon>Dikarya</taxon>
        <taxon>Basidiomycota</taxon>
        <taxon>Agaricomycotina</taxon>
        <taxon>Agaricomycetes</taxon>
        <taxon>Corticiales</taxon>
        <taxon>Punctulariaceae</taxon>
        <taxon>Punctularia</taxon>
    </lineage>
</organism>
<name>R7S069_PUNST</name>
<reference evidence="3" key="1">
    <citation type="journal article" date="2012" name="Science">
        <title>The Paleozoic origin of enzymatic lignin decomposition reconstructed from 31 fungal genomes.</title>
        <authorList>
            <person name="Floudas D."/>
            <person name="Binder M."/>
            <person name="Riley R."/>
            <person name="Barry K."/>
            <person name="Blanchette R.A."/>
            <person name="Henrissat B."/>
            <person name="Martinez A.T."/>
            <person name="Otillar R."/>
            <person name="Spatafora J.W."/>
            <person name="Yadav J.S."/>
            <person name="Aerts A."/>
            <person name="Benoit I."/>
            <person name="Boyd A."/>
            <person name="Carlson A."/>
            <person name="Copeland A."/>
            <person name="Coutinho P.M."/>
            <person name="de Vries R.P."/>
            <person name="Ferreira P."/>
            <person name="Findley K."/>
            <person name="Foster B."/>
            <person name="Gaskell J."/>
            <person name="Glotzer D."/>
            <person name="Gorecki P."/>
            <person name="Heitman J."/>
            <person name="Hesse C."/>
            <person name="Hori C."/>
            <person name="Igarashi K."/>
            <person name="Jurgens J.A."/>
            <person name="Kallen N."/>
            <person name="Kersten P."/>
            <person name="Kohler A."/>
            <person name="Kuees U."/>
            <person name="Kumar T.K.A."/>
            <person name="Kuo A."/>
            <person name="LaButti K."/>
            <person name="Larrondo L.F."/>
            <person name="Lindquist E."/>
            <person name="Ling A."/>
            <person name="Lombard V."/>
            <person name="Lucas S."/>
            <person name="Lundell T."/>
            <person name="Martin R."/>
            <person name="McLaughlin D.J."/>
            <person name="Morgenstern I."/>
            <person name="Morin E."/>
            <person name="Murat C."/>
            <person name="Nagy L.G."/>
            <person name="Nolan M."/>
            <person name="Ohm R.A."/>
            <person name="Patyshakuliyeva A."/>
            <person name="Rokas A."/>
            <person name="Ruiz-Duenas F.J."/>
            <person name="Sabat G."/>
            <person name="Salamov A."/>
            <person name="Samejima M."/>
            <person name="Schmutz J."/>
            <person name="Slot J.C."/>
            <person name="St John F."/>
            <person name="Stenlid J."/>
            <person name="Sun H."/>
            <person name="Sun S."/>
            <person name="Syed K."/>
            <person name="Tsang A."/>
            <person name="Wiebenga A."/>
            <person name="Young D."/>
            <person name="Pisabarro A."/>
            <person name="Eastwood D.C."/>
            <person name="Martin F."/>
            <person name="Cullen D."/>
            <person name="Grigoriev I.V."/>
            <person name="Hibbett D.S."/>
        </authorList>
    </citation>
    <scope>NUCLEOTIDE SEQUENCE [LARGE SCALE GENOMIC DNA]</scope>
    <source>
        <strain evidence="3">HHB-11173 SS5</strain>
    </source>
</reference>
<dbReference type="Pfam" id="PF13540">
    <property type="entry name" value="RCC1_2"/>
    <property type="match status" value="1"/>
</dbReference>
<evidence type="ECO:0000256" key="1">
    <source>
        <dbReference type="PROSITE-ProRule" id="PRU00235"/>
    </source>
</evidence>
<accession>R7S069</accession>
<dbReference type="EMBL" id="JH687560">
    <property type="protein sequence ID" value="EIN03638.1"/>
    <property type="molecule type" value="Genomic_DNA"/>
</dbReference>
<dbReference type="InterPro" id="IPR053245">
    <property type="entry name" value="MitoProcess-Associated"/>
</dbReference>
<dbReference type="GO" id="GO:0005743">
    <property type="term" value="C:mitochondrial inner membrane"/>
    <property type="evidence" value="ECO:0007669"/>
    <property type="project" value="TreeGrafter"/>
</dbReference>
<dbReference type="GeneID" id="18885760"/>
<dbReference type="GO" id="GO:0034551">
    <property type="term" value="P:mitochondrial respiratory chain complex III assembly"/>
    <property type="evidence" value="ECO:0007669"/>
    <property type="project" value="TreeGrafter"/>
</dbReference>
<dbReference type="SUPFAM" id="SSF50985">
    <property type="entry name" value="RCC1/BLIP-II"/>
    <property type="match status" value="1"/>
</dbReference>